<feature type="transmembrane region" description="Helical" evidence="5">
    <location>
        <begin position="34"/>
        <end position="51"/>
    </location>
</feature>
<name>A0A0C3C5E9_HEBCY</name>
<reference evidence="7 8" key="1">
    <citation type="submission" date="2014-04" db="EMBL/GenBank/DDBJ databases">
        <authorList>
            <consortium name="DOE Joint Genome Institute"/>
            <person name="Kuo A."/>
            <person name="Gay G."/>
            <person name="Dore J."/>
            <person name="Kohler A."/>
            <person name="Nagy L.G."/>
            <person name="Floudas D."/>
            <person name="Copeland A."/>
            <person name="Barry K.W."/>
            <person name="Cichocki N."/>
            <person name="Veneault-Fourrey C."/>
            <person name="LaButti K."/>
            <person name="Lindquist E.A."/>
            <person name="Lipzen A."/>
            <person name="Lundell T."/>
            <person name="Morin E."/>
            <person name="Murat C."/>
            <person name="Sun H."/>
            <person name="Tunlid A."/>
            <person name="Henrissat B."/>
            <person name="Grigoriev I.V."/>
            <person name="Hibbett D.S."/>
            <person name="Martin F."/>
            <person name="Nordberg H.P."/>
            <person name="Cantor M.N."/>
            <person name="Hua S.X."/>
        </authorList>
    </citation>
    <scope>NUCLEOTIDE SEQUENCE [LARGE SCALE GENOMIC DNA]</scope>
    <source>
        <strain evidence="8">h7</strain>
    </source>
</reference>
<feature type="non-terminal residue" evidence="7">
    <location>
        <position position="305"/>
    </location>
</feature>
<evidence type="ECO:0000256" key="3">
    <source>
        <dbReference type="ARBA" id="ARBA00022989"/>
    </source>
</evidence>
<evidence type="ECO:0000259" key="6">
    <source>
        <dbReference type="SMART" id="SM00014"/>
    </source>
</evidence>
<dbReference type="PANTHER" id="PTHR31310:SF11">
    <property type="entry name" value="INOSITOL PHOSPHORYLCERAMIDE SYNTHASE CATALYTIC SUBUNIT AUR1"/>
    <property type="match status" value="1"/>
</dbReference>
<keyword evidence="4 5" id="KW-0472">Membrane</keyword>
<dbReference type="GO" id="GO:0006676">
    <property type="term" value="P:mannosyl diphosphorylinositol ceramide metabolic process"/>
    <property type="evidence" value="ECO:0007669"/>
    <property type="project" value="TreeGrafter"/>
</dbReference>
<dbReference type="CDD" id="cd03386">
    <property type="entry name" value="PAP2_Aur1_like"/>
    <property type="match status" value="1"/>
</dbReference>
<dbReference type="InterPro" id="IPR052185">
    <property type="entry name" value="IPC_Synthase-Related"/>
</dbReference>
<feature type="transmembrane region" description="Helical" evidence="5">
    <location>
        <begin position="63"/>
        <end position="89"/>
    </location>
</feature>
<dbReference type="Gene3D" id="1.20.144.10">
    <property type="entry name" value="Phosphatidic acid phosphatase type 2/haloperoxidase"/>
    <property type="match status" value="1"/>
</dbReference>
<keyword evidence="3 5" id="KW-1133">Transmembrane helix</keyword>
<dbReference type="GO" id="GO:0070916">
    <property type="term" value="C:inositol phosphoceramide synthase complex"/>
    <property type="evidence" value="ECO:0007669"/>
    <property type="project" value="TreeGrafter"/>
</dbReference>
<comment type="subcellular location">
    <subcellularLocation>
        <location evidence="1">Membrane</location>
        <topology evidence="1">Multi-pass membrane protein</topology>
    </subcellularLocation>
</comment>
<evidence type="ECO:0000313" key="7">
    <source>
        <dbReference type="EMBL" id="KIM44080.1"/>
    </source>
</evidence>
<dbReference type="EMBL" id="KN831774">
    <property type="protein sequence ID" value="KIM44080.1"/>
    <property type="molecule type" value="Genomic_DNA"/>
</dbReference>
<evidence type="ECO:0000256" key="5">
    <source>
        <dbReference type="SAM" id="Phobius"/>
    </source>
</evidence>
<evidence type="ECO:0000313" key="8">
    <source>
        <dbReference type="Proteomes" id="UP000053424"/>
    </source>
</evidence>
<dbReference type="OrthoDB" id="5784at2759"/>
<dbReference type="SMART" id="SM00014">
    <property type="entry name" value="acidPPc"/>
    <property type="match status" value="1"/>
</dbReference>
<accession>A0A0C3C5E9</accession>
<dbReference type="PANTHER" id="PTHR31310">
    <property type="match status" value="1"/>
</dbReference>
<dbReference type="Pfam" id="PF14378">
    <property type="entry name" value="PAP2_3"/>
    <property type="match status" value="1"/>
</dbReference>
<feature type="non-terminal residue" evidence="7">
    <location>
        <position position="1"/>
    </location>
</feature>
<organism evidence="7 8">
    <name type="scientific">Hebeloma cylindrosporum</name>
    <dbReference type="NCBI Taxonomy" id="76867"/>
    <lineage>
        <taxon>Eukaryota</taxon>
        <taxon>Fungi</taxon>
        <taxon>Dikarya</taxon>
        <taxon>Basidiomycota</taxon>
        <taxon>Agaricomycotina</taxon>
        <taxon>Agaricomycetes</taxon>
        <taxon>Agaricomycetidae</taxon>
        <taxon>Agaricales</taxon>
        <taxon>Agaricineae</taxon>
        <taxon>Hymenogastraceae</taxon>
        <taxon>Hebeloma</taxon>
    </lineage>
</organism>
<feature type="transmembrane region" description="Helical" evidence="5">
    <location>
        <begin position="284"/>
        <end position="303"/>
    </location>
</feature>
<feature type="transmembrane region" description="Helical" evidence="5">
    <location>
        <begin position="172"/>
        <end position="194"/>
    </location>
</feature>
<reference evidence="8" key="2">
    <citation type="submission" date="2015-01" db="EMBL/GenBank/DDBJ databases">
        <title>Evolutionary Origins and Diversification of the Mycorrhizal Mutualists.</title>
        <authorList>
            <consortium name="DOE Joint Genome Institute"/>
            <consortium name="Mycorrhizal Genomics Consortium"/>
            <person name="Kohler A."/>
            <person name="Kuo A."/>
            <person name="Nagy L.G."/>
            <person name="Floudas D."/>
            <person name="Copeland A."/>
            <person name="Barry K.W."/>
            <person name="Cichocki N."/>
            <person name="Veneault-Fourrey C."/>
            <person name="LaButti K."/>
            <person name="Lindquist E.A."/>
            <person name="Lipzen A."/>
            <person name="Lundell T."/>
            <person name="Morin E."/>
            <person name="Murat C."/>
            <person name="Riley R."/>
            <person name="Ohm R."/>
            <person name="Sun H."/>
            <person name="Tunlid A."/>
            <person name="Henrissat B."/>
            <person name="Grigoriev I.V."/>
            <person name="Hibbett D.S."/>
            <person name="Martin F."/>
        </authorList>
    </citation>
    <scope>NUCLEOTIDE SEQUENCE [LARGE SCALE GENOMIC DNA]</scope>
    <source>
        <strain evidence="8">h7</strain>
    </source>
</reference>
<dbReference type="HOGENOM" id="CLU_030747_1_0_1"/>
<dbReference type="GO" id="GO:0030148">
    <property type="term" value="P:sphingolipid biosynthetic process"/>
    <property type="evidence" value="ECO:0007669"/>
    <property type="project" value="TreeGrafter"/>
</dbReference>
<feature type="domain" description="Phosphatidic acid phosphatase type 2/haloperoxidase" evidence="6">
    <location>
        <begin position="166"/>
        <end position="303"/>
    </location>
</feature>
<gene>
    <name evidence="7" type="ORF">M413DRAFT_58002</name>
</gene>
<feature type="transmembrane region" description="Helical" evidence="5">
    <location>
        <begin position="136"/>
        <end position="160"/>
    </location>
</feature>
<dbReference type="AlphaFoldDB" id="A0A0C3C5E9"/>
<dbReference type="GO" id="GO:0016020">
    <property type="term" value="C:membrane"/>
    <property type="evidence" value="ECO:0007669"/>
    <property type="project" value="UniProtKB-SubCell"/>
</dbReference>
<sequence length="305" mass="34302">IHALVAAVGRLDKSLSPAVTIQRLRAHKFTVGDSIYLFHIALAAFWITLMQDPAYPYKLAIPILYTIALLIPFTSQFFVPATPVFSWILTWYSSRYMPSAWRPTISVSLLPTLESVLYGANISDILTRFTHPILDIIAWFPYGVVHFTCPFVVAIFLWLFRTKPTLHLWARTFGYMNLVGVLIQLVLPCSAPWYELIYGLTPANYGMKGSPGGLARIDALFHSSTYTTGFTNSPLVFGAFPSLHAGNATLEALFLSHFFPQTTRYIWAYAGILYWATMYLTHHYLIDVVGGACLATAFFHLFLPD</sequence>
<proteinExistence type="predicted"/>
<evidence type="ECO:0000256" key="2">
    <source>
        <dbReference type="ARBA" id="ARBA00022692"/>
    </source>
</evidence>
<evidence type="ECO:0000256" key="1">
    <source>
        <dbReference type="ARBA" id="ARBA00004141"/>
    </source>
</evidence>
<dbReference type="InterPro" id="IPR026841">
    <property type="entry name" value="Aur1/Ipt1"/>
</dbReference>
<dbReference type="STRING" id="686832.A0A0C3C5E9"/>
<dbReference type="InterPro" id="IPR036938">
    <property type="entry name" value="PAP2/HPO_sf"/>
</dbReference>
<protein>
    <recommendedName>
        <fullName evidence="6">Phosphatidic acid phosphatase type 2/haloperoxidase domain-containing protein</fullName>
    </recommendedName>
</protein>
<dbReference type="Proteomes" id="UP000053424">
    <property type="component" value="Unassembled WGS sequence"/>
</dbReference>
<keyword evidence="2 5" id="KW-0812">Transmembrane</keyword>
<keyword evidence="8" id="KW-1185">Reference proteome</keyword>
<dbReference type="SUPFAM" id="SSF48317">
    <property type="entry name" value="Acid phosphatase/Vanadium-dependent haloperoxidase"/>
    <property type="match status" value="1"/>
</dbReference>
<evidence type="ECO:0000256" key="4">
    <source>
        <dbReference type="ARBA" id="ARBA00023136"/>
    </source>
</evidence>
<dbReference type="InterPro" id="IPR000326">
    <property type="entry name" value="PAP2/HPO"/>
</dbReference>